<keyword evidence="1" id="KW-0233">DNA recombination</keyword>
<dbReference type="OrthoDB" id="416437at2759"/>
<feature type="domain" description="DNA helicase Pif1-like DEAD-box helicase" evidence="2">
    <location>
        <begin position="30"/>
        <end position="153"/>
    </location>
</feature>
<comment type="catalytic activity">
    <reaction evidence="1">
        <text>ATP + H2O = ADP + phosphate + H(+)</text>
        <dbReference type="Rhea" id="RHEA:13065"/>
        <dbReference type="ChEBI" id="CHEBI:15377"/>
        <dbReference type="ChEBI" id="CHEBI:15378"/>
        <dbReference type="ChEBI" id="CHEBI:30616"/>
        <dbReference type="ChEBI" id="CHEBI:43474"/>
        <dbReference type="ChEBI" id="CHEBI:456216"/>
        <dbReference type="EC" id="5.6.2.3"/>
    </reaction>
</comment>
<dbReference type="Gene3D" id="3.40.50.300">
    <property type="entry name" value="P-loop containing nucleotide triphosphate hydrolases"/>
    <property type="match status" value="1"/>
</dbReference>
<dbReference type="AlphaFoldDB" id="A0A815V7X4"/>
<comment type="similarity">
    <text evidence="1">Belongs to the helicase family.</text>
</comment>
<sequence>LNAEQHLAFMLIARHLDGESHLKHGEEQEQLLMCIPGTGGTGKSHLIQAITTYFKLTNRKRALRKLAPTAVAASNIDGQTIHSFLVPVQGVHESVRPDDSKVEREWQDVEYVFIDEMSMVGLNLLAPLAETITLGKSAPAELPFGGVNLVLFGVESGDGERTGIPLVPGMPVLLTNNIANELGISNGTSGIFET</sequence>
<dbReference type="InterPro" id="IPR027417">
    <property type="entry name" value="P-loop_NTPase"/>
</dbReference>
<keyword evidence="5" id="KW-1185">Reference proteome</keyword>
<keyword evidence="1" id="KW-0378">Hydrolase</keyword>
<dbReference type="EMBL" id="CAJOBC010090236">
    <property type="protein sequence ID" value="CAF4388766.1"/>
    <property type="molecule type" value="Genomic_DNA"/>
</dbReference>
<dbReference type="GO" id="GO:0043139">
    <property type="term" value="F:5'-3' DNA helicase activity"/>
    <property type="evidence" value="ECO:0007669"/>
    <property type="project" value="UniProtKB-EC"/>
</dbReference>
<dbReference type="InterPro" id="IPR010285">
    <property type="entry name" value="DNA_helicase_pif1-like_DEAD"/>
</dbReference>
<dbReference type="PANTHER" id="PTHR47642">
    <property type="entry name" value="ATP-DEPENDENT DNA HELICASE"/>
    <property type="match status" value="1"/>
</dbReference>
<gene>
    <name evidence="3" type="ORF">GPM918_LOCUS37970</name>
    <name evidence="4" type="ORF">SRO942_LOCUS38760</name>
</gene>
<dbReference type="GO" id="GO:0006281">
    <property type="term" value="P:DNA repair"/>
    <property type="evidence" value="ECO:0007669"/>
    <property type="project" value="UniProtKB-KW"/>
</dbReference>
<dbReference type="EMBL" id="CAJNOQ010024661">
    <property type="protein sequence ID" value="CAF1529572.1"/>
    <property type="molecule type" value="Genomic_DNA"/>
</dbReference>
<keyword evidence="1" id="KW-0227">DNA damage</keyword>
<dbReference type="InterPro" id="IPR051055">
    <property type="entry name" value="PIF1_helicase"/>
</dbReference>
<feature type="non-terminal residue" evidence="3">
    <location>
        <position position="194"/>
    </location>
</feature>
<reference evidence="3" key="1">
    <citation type="submission" date="2021-02" db="EMBL/GenBank/DDBJ databases">
        <authorList>
            <person name="Nowell W R."/>
        </authorList>
    </citation>
    <scope>NUCLEOTIDE SEQUENCE</scope>
</reference>
<dbReference type="SUPFAM" id="SSF52540">
    <property type="entry name" value="P-loop containing nucleoside triphosphate hydrolases"/>
    <property type="match status" value="1"/>
</dbReference>
<comment type="cofactor">
    <cofactor evidence="1">
        <name>Mg(2+)</name>
        <dbReference type="ChEBI" id="CHEBI:18420"/>
    </cofactor>
</comment>
<keyword evidence="1" id="KW-0347">Helicase</keyword>
<dbReference type="GO" id="GO:0006310">
    <property type="term" value="P:DNA recombination"/>
    <property type="evidence" value="ECO:0007669"/>
    <property type="project" value="UniProtKB-KW"/>
</dbReference>
<dbReference type="Proteomes" id="UP000663829">
    <property type="component" value="Unassembled WGS sequence"/>
</dbReference>
<keyword evidence="1" id="KW-0547">Nucleotide-binding</keyword>
<evidence type="ECO:0000313" key="4">
    <source>
        <dbReference type="EMBL" id="CAF4388766.1"/>
    </source>
</evidence>
<dbReference type="Proteomes" id="UP000681722">
    <property type="component" value="Unassembled WGS sequence"/>
</dbReference>
<evidence type="ECO:0000313" key="5">
    <source>
        <dbReference type="Proteomes" id="UP000663829"/>
    </source>
</evidence>
<name>A0A815V7X4_9BILA</name>
<dbReference type="Pfam" id="PF05970">
    <property type="entry name" value="PIF1"/>
    <property type="match status" value="1"/>
</dbReference>
<dbReference type="EC" id="5.6.2.3" evidence="1"/>
<keyword evidence="1" id="KW-0234">DNA repair</keyword>
<comment type="caution">
    <text evidence="3">The sequence shown here is derived from an EMBL/GenBank/DDBJ whole genome shotgun (WGS) entry which is preliminary data.</text>
</comment>
<evidence type="ECO:0000256" key="1">
    <source>
        <dbReference type="RuleBase" id="RU363044"/>
    </source>
</evidence>
<evidence type="ECO:0000259" key="2">
    <source>
        <dbReference type="Pfam" id="PF05970"/>
    </source>
</evidence>
<organism evidence="3 5">
    <name type="scientific">Didymodactylos carnosus</name>
    <dbReference type="NCBI Taxonomy" id="1234261"/>
    <lineage>
        <taxon>Eukaryota</taxon>
        <taxon>Metazoa</taxon>
        <taxon>Spiralia</taxon>
        <taxon>Gnathifera</taxon>
        <taxon>Rotifera</taxon>
        <taxon>Eurotatoria</taxon>
        <taxon>Bdelloidea</taxon>
        <taxon>Philodinida</taxon>
        <taxon>Philodinidae</taxon>
        <taxon>Didymodactylos</taxon>
    </lineage>
</organism>
<proteinExistence type="inferred from homology"/>
<evidence type="ECO:0000313" key="3">
    <source>
        <dbReference type="EMBL" id="CAF1529572.1"/>
    </source>
</evidence>
<dbReference type="GO" id="GO:0016787">
    <property type="term" value="F:hydrolase activity"/>
    <property type="evidence" value="ECO:0007669"/>
    <property type="project" value="UniProtKB-KW"/>
</dbReference>
<accession>A0A815V7X4</accession>
<dbReference type="GO" id="GO:0005524">
    <property type="term" value="F:ATP binding"/>
    <property type="evidence" value="ECO:0007669"/>
    <property type="project" value="UniProtKB-KW"/>
</dbReference>
<protein>
    <recommendedName>
        <fullName evidence="1">ATP-dependent DNA helicase</fullName>
        <ecNumber evidence="1">5.6.2.3</ecNumber>
    </recommendedName>
</protein>
<dbReference type="GO" id="GO:0000723">
    <property type="term" value="P:telomere maintenance"/>
    <property type="evidence" value="ECO:0007669"/>
    <property type="project" value="InterPro"/>
</dbReference>
<keyword evidence="1" id="KW-0067">ATP-binding</keyword>